<dbReference type="InterPro" id="IPR026859">
    <property type="entry name" value="Myosin-bd"/>
</dbReference>
<evidence type="ECO:0000256" key="10">
    <source>
        <dbReference type="ARBA" id="ARBA00023054"/>
    </source>
</evidence>
<dbReference type="GO" id="GO:0005912">
    <property type="term" value="C:adherens junction"/>
    <property type="evidence" value="ECO:0007669"/>
    <property type="project" value="UniProtKB-SubCell"/>
</dbReference>
<reference evidence="16" key="2">
    <citation type="submission" date="2021-09" db="EMBL/GenBank/DDBJ databases">
        <authorList>
            <person name="Jia N."/>
            <person name="Wang J."/>
            <person name="Shi W."/>
            <person name="Du L."/>
            <person name="Sun Y."/>
            <person name="Zhan W."/>
            <person name="Jiang J."/>
            <person name="Wang Q."/>
            <person name="Zhang B."/>
            <person name="Ji P."/>
            <person name="Sakyi L.B."/>
            <person name="Cui X."/>
            <person name="Yuan T."/>
            <person name="Jiang B."/>
            <person name="Yang W."/>
            <person name="Lam T.T.-Y."/>
            <person name="Chang Q."/>
            <person name="Ding S."/>
            <person name="Wang X."/>
            <person name="Zhu J."/>
            <person name="Ruan X."/>
            <person name="Zhao L."/>
            <person name="Wei J."/>
            <person name="Que T."/>
            <person name="Du C."/>
            <person name="Cheng J."/>
            <person name="Dai P."/>
            <person name="Han X."/>
            <person name="Huang E."/>
            <person name="Gao Y."/>
            <person name="Liu J."/>
            <person name="Shao H."/>
            <person name="Ye R."/>
            <person name="Li L."/>
            <person name="Wei W."/>
            <person name="Wang X."/>
            <person name="Wang C."/>
            <person name="Huo Q."/>
            <person name="Li W."/>
            <person name="Guo W."/>
            <person name="Chen H."/>
            <person name="Chen S."/>
            <person name="Zhou L."/>
            <person name="Zhou L."/>
            <person name="Ni X."/>
            <person name="Tian J."/>
            <person name="Zhou Y."/>
            <person name="Sheng Y."/>
            <person name="Liu T."/>
            <person name="Pan Y."/>
            <person name="Xia L."/>
            <person name="Li J."/>
            <person name="Zhao F."/>
            <person name="Cao W."/>
        </authorList>
    </citation>
    <scope>NUCLEOTIDE SEQUENCE</scope>
    <source>
        <strain evidence="16">Rsan-2018</strain>
        <tissue evidence="16">Larvae</tissue>
    </source>
</reference>
<keyword evidence="11 14" id="KW-0472">Membrane</keyword>
<feature type="domain" description="Myosin-binding" evidence="15">
    <location>
        <begin position="134"/>
        <end position="352"/>
    </location>
</feature>
<evidence type="ECO:0000256" key="11">
    <source>
        <dbReference type="ARBA" id="ARBA00023136"/>
    </source>
</evidence>
<feature type="transmembrane region" description="Helical" evidence="14">
    <location>
        <begin position="127"/>
        <end position="145"/>
    </location>
</feature>
<evidence type="ECO:0000256" key="6">
    <source>
        <dbReference type="ARBA" id="ARBA00022475"/>
    </source>
</evidence>
<keyword evidence="7 14" id="KW-0812">Transmembrane</keyword>
<evidence type="ECO:0000256" key="13">
    <source>
        <dbReference type="SAM" id="MobiDB-lite"/>
    </source>
</evidence>
<dbReference type="GO" id="GO:0005634">
    <property type="term" value="C:nucleus"/>
    <property type="evidence" value="ECO:0007669"/>
    <property type="project" value="UniProtKB-SubCell"/>
</dbReference>
<name>A0A9D4PNE1_RHISA</name>
<keyword evidence="10" id="KW-0175">Coiled coil</keyword>
<evidence type="ECO:0000313" key="17">
    <source>
        <dbReference type="Proteomes" id="UP000821837"/>
    </source>
</evidence>
<keyword evidence="9 14" id="KW-1133">Transmembrane helix</keyword>
<dbReference type="InterPro" id="IPR026858">
    <property type="entry name" value="Vezatin"/>
</dbReference>
<dbReference type="PANTHER" id="PTHR15989">
    <property type="entry name" value="VEZATIN"/>
    <property type="match status" value="1"/>
</dbReference>
<organism evidence="16 17">
    <name type="scientific">Rhipicephalus sanguineus</name>
    <name type="common">Brown dog tick</name>
    <name type="synonym">Ixodes sanguineus</name>
    <dbReference type="NCBI Taxonomy" id="34632"/>
    <lineage>
        <taxon>Eukaryota</taxon>
        <taxon>Metazoa</taxon>
        <taxon>Ecdysozoa</taxon>
        <taxon>Arthropoda</taxon>
        <taxon>Chelicerata</taxon>
        <taxon>Arachnida</taxon>
        <taxon>Acari</taxon>
        <taxon>Parasitiformes</taxon>
        <taxon>Ixodida</taxon>
        <taxon>Ixodoidea</taxon>
        <taxon>Ixodidae</taxon>
        <taxon>Rhipicephalinae</taxon>
        <taxon>Rhipicephalus</taxon>
        <taxon>Rhipicephalus</taxon>
    </lineage>
</organism>
<evidence type="ECO:0000256" key="2">
    <source>
        <dbReference type="ARBA" id="ARBA00004536"/>
    </source>
</evidence>
<protein>
    <recommendedName>
        <fullName evidence="5">Vezatin</fullName>
    </recommendedName>
</protein>
<dbReference type="Pfam" id="PF12632">
    <property type="entry name" value="Vezatin"/>
    <property type="match status" value="1"/>
</dbReference>
<dbReference type="GO" id="GO:0005886">
    <property type="term" value="C:plasma membrane"/>
    <property type="evidence" value="ECO:0007669"/>
    <property type="project" value="UniProtKB-SubCell"/>
</dbReference>
<evidence type="ECO:0000256" key="12">
    <source>
        <dbReference type="ARBA" id="ARBA00023242"/>
    </source>
</evidence>
<evidence type="ECO:0000256" key="3">
    <source>
        <dbReference type="ARBA" id="ARBA00004651"/>
    </source>
</evidence>
<evidence type="ECO:0000256" key="8">
    <source>
        <dbReference type="ARBA" id="ARBA00022949"/>
    </source>
</evidence>
<evidence type="ECO:0000259" key="15">
    <source>
        <dbReference type="Pfam" id="PF12632"/>
    </source>
</evidence>
<gene>
    <name evidence="16" type="ORF">HPB52_021083</name>
</gene>
<dbReference type="Proteomes" id="UP000821837">
    <property type="component" value="Chromosome 6"/>
</dbReference>
<feature type="transmembrane region" description="Helical" evidence="14">
    <location>
        <begin position="157"/>
        <end position="176"/>
    </location>
</feature>
<dbReference type="VEuPathDB" id="VectorBase:RSAN_056559"/>
<dbReference type="GO" id="GO:0017022">
    <property type="term" value="F:myosin binding"/>
    <property type="evidence" value="ECO:0007669"/>
    <property type="project" value="InterPro"/>
</dbReference>
<evidence type="ECO:0000256" key="4">
    <source>
        <dbReference type="ARBA" id="ARBA00007245"/>
    </source>
</evidence>
<comment type="subcellular location">
    <subcellularLocation>
        <location evidence="2">Cell junction</location>
        <location evidence="2">Adherens junction</location>
    </subcellularLocation>
    <subcellularLocation>
        <location evidence="3">Cell membrane</location>
        <topology evidence="3">Multi-pass membrane protein</topology>
    </subcellularLocation>
    <subcellularLocation>
        <location evidence="1">Nucleus</location>
    </subcellularLocation>
</comment>
<reference evidence="16" key="1">
    <citation type="journal article" date="2020" name="Cell">
        <title>Large-Scale Comparative Analyses of Tick Genomes Elucidate Their Genetic Diversity and Vector Capacities.</title>
        <authorList>
            <consortium name="Tick Genome and Microbiome Consortium (TIGMIC)"/>
            <person name="Jia N."/>
            <person name="Wang J."/>
            <person name="Shi W."/>
            <person name="Du L."/>
            <person name="Sun Y."/>
            <person name="Zhan W."/>
            <person name="Jiang J.F."/>
            <person name="Wang Q."/>
            <person name="Zhang B."/>
            <person name="Ji P."/>
            <person name="Bell-Sakyi L."/>
            <person name="Cui X.M."/>
            <person name="Yuan T.T."/>
            <person name="Jiang B.G."/>
            <person name="Yang W.F."/>
            <person name="Lam T.T."/>
            <person name="Chang Q.C."/>
            <person name="Ding S.J."/>
            <person name="Wang X.J."/>
            <person name="Zhu J.G."/>
            <person name="Ruan X.D."/>
            <person name="Zhao L."/>
            <person name="Wei J.T."/>
            <person name="Ye R.Z."/>
            <person name="Que T.C."/>
            <person name="Du C.H."/>
            <person name="Zhou Y.H."/>
            <person name="Cheng J.X."/>
            <person name="Dai P.F."/>
            <person name="Guo W.B."/>
            <person name="Han X.H."/>
            <person name="Huang E.J."/>
            <person name="Li L.F."/>
            <person name="Wei W."/>
            <person name="Gao Y.C."/>
            <person name="Liu J.Z."/>
            <person name="Shao H.Z."/>
            <person name="Wang X."/>
            <person name="Wang C.C."/>
            <person name="Yang T.C."/>
            <person name="Huo Q.B."/>
            <person name="Li W."/>
            <person name="Chen H.Y."/>
            <person name="Chen S.E."/>
            <person name="Zhou L.G."/>
            <person name="Ni X.B."/>
            <person name="Tian J.H."/>
            <person name="Sheng Y."/>
            <person name="Liu T."/>
            <person name="Pan Y.S."/>
            <person name="Xia L.Y."/>
            <person name="Li J."/>
            <person name="Zhao F."/>
            <person name="Cao W.C."/>
        </authorList>
    </citation>
    <scope>NUCLEOTIDE SEQUENCE</scope>
    <source>
        <strain evidence="16">Rsan-2018</strain>
    </source>
</reference>
<proteinExistence type="inferred from homology"/>
<dbReference type="EMBL" id="JABSTV010001252">
    <property type="protein sequence ID" value="KAH7948382.1"/>
    <property type="molecule type" value="Genomic_DNA"/>
</dbReference>
<evidence type="ECO:0000256" key="14">
    <source>
        <dbReference type="SAM" id="Phobius"/>
    </source>
</evidence>
<comment type="similarity">
    <text evidence="4">Belongs to the vezatin family.</text>
</comment>
<sequence length="696" mass="76729">MDFDDDGVILPNSPLYAHLTEAGFELPDTEVAFAQTSDGRPPTLKKTCHLPRSKILSFLPSVLTLSSSGLCKAKSAVLQSFHYFDGEPFLETILGSPCLDEEDQRFLRNLLEARYLSVNKENFQGSFLTYSIVVAVVVCLVARCLSAEQQSSTESLLLGMVACALLLVAGMILVKYCLLRQYRANIHSLLCTMQEVQVMIRKCLQIIQEAEVVARGFTLASHNVPVHRIEMNMLMPNLDPQRQCPELRKSVFLWTRELFLIGKSATLEAIESYPFDRIFSVDCELDVSTIYLAYTAPEDVSAELFAPLGKALEEGTENFSLSSLKAMLYLMHIQHSEFLRRLSLSLMPGIKKSCLFDALSLKTIVTDLRASIQAQLRNFCNAYQFYKSSQVTEELESRPLRSLRATPHELHMATHSLGLHLMAALKRTQAVESITESIAEDSQIEPLEANLSCLLAEVKAELASSCSCLEEVSMLLDKKSAQKLPAESPALELPQPVASTGSVVVINEDDVPVIEDELPSQKEQREASAVVFKELKSVLVLKAKEHREREKNALARSGVEGGHFDKLGFVVPEAEGPAENDGHVGDFSPAFDGGIAARSTTPLHKTAMGDERSETMEFRLGNAGESAKCEASEVPADTAARFAPPPYEGMCMPNPRNIALMAALRSQQVMHMEVSTFEDGTTDSSSSDEGEQECEE</sequence>
<accession>A0A9D4PNE1</accession>
<keyword evidence="6" id="KW-1003">Cell membrane</keyword>
<keyword evidence="8" id="KW-0965">Cell junction</keyword>
<feature type="region of interest" description="Disordered" evidence="13">
    <location>
        <begin position="674"/>
        <end position="696"/>
    </location>
</feature>
<evidence type="ECO:0000256" key="1">
    <source>
        <dbReference type="ARBA" id="ARBA00004123"/>
    </source>
</evidence>
<evidence type="ECO:0000256" key="5">
    <source>
        <dbReference type="ARBA" id="ARBA00018125"/>
    </source>
</evidence>
<feature type="compositionally biased region" description="Low complexity" evidence="13">
    <location>
        <begin position="675"/>
        <end position="685"/>
    </location>
</feature>
<feature type="compositionally biased region" description="Acidic residues" evidence="13">
    <location>
        <begin position="686"/>
        <end position="696"/>
    </location>
</feature>
<dbReference type="GO" id="GO:0098609">
    <property type="term" value="P:cell-cell adhesion"/>
    <property type="evidence" value="ECO:0007669"/>
    <property type="project" value="InterPro"/>
</dbReference>
<dbReference type="PANTHER" id="PTHR15989:SF5">
    <property type="entry name" value="VEZATIN"/>
    <property type="match status" value="1"/>
</dbReference>
<dbReference type="AlphaFoldDB" id="A0A9D4PNE1"/>
<keyword evidence="12" id="KW-0539">Nucleus</keyword>
<keyword evidence="17" id="KW-1185">Reference proteome</keyword>
<comment type="caution">
    <text evidence="16">The sequence shown here is derived from an EMBL/GenBank/DDBJ whole genome shotgun (WGS) entry which is preliminary data.</text>
</comment>
<evidence type="ECO:0000256" key="9">
    <source>
        <dbReference type="ARBA" id="ARBA00022989"/>
    </source>
</evidence>
<evidence type="ECO:0000256" key="7">
    <source>
        <dbReference type="ARBA" id="ARBA00022692"/>
    </source>
</evidence>
<evidence type="ECO:0000313" key="16">
    <source>
        <dbReference type="EMBL" id="KAH7948382.1"/>
    </source>
</evidence>